<dbReference type="InterPro" id="IPR036770">
    <property type="entry name" value="Ankyrin_rpt-contain_sf"/>
</dbReference>
<name>A0A1V9YKI2_9STRA</name>
<organism evidence="1 2">
    <name type="scientific">Thraustotheca clavata</name>
    <dbReference type="NCBI Taxonomy" id="74557"/>
    <lineage>
        <taxon>Eukaryota</taxon>
        <taxon>Sar</taxon>
        <taxon>Stramenopiles</taxon>
        <taxon>Oomycota</taxon>
        <taxon>Saprolegniomycetes</taxon>
        <taxon>Saprolegniales</taxon>
        <taxon>Achlyaceae</taxon>
        <taxon>Thraustotheca</taxon>
    </lineage>
</organism>
<dbReference type="InterPro" id="IPR052050">
    <property type="entry name" value="SecEffector_AnkRepeat"/>
</dbReference>
<evidence type="ECO:0000313" key="1">
    <source>
        <dbReference type="EMBL" id="OQR86222.1"/>
    </source>
</evidence>
<dbReference type="AlphaFoldDB" id="A0A1V9YKI2"/>
<evidence type="ECO:0000313" key="2">
    <source>
        <dbReference type="Proteomes" id="UP000243217"/>
    </source>
</evidence>
<accession>A0A1V9YKI2</accession>
<dbReference type="SUPFAM" id="SSF140860">
    <property type="entry name" value="Pseudo ankyrin repeat-like"/>
    <property type="match status" value="1"/>
</dbReference>
<dbReference type="PANTHER" id="PTHR46586">
    <property type="entry name" value="ANKYRIN REPEAT-CONTAINING PROTEIN"/>
    <property type="match status" value="1"/>
</dbReference>
<dbReference type="OrthoDB" id="6620615at2759"/>
<comment type="caution">
    <text evidence="1">The sequence shown here is derived from an EMBL/GenBank/DDBJ whole genome shotgun (WGS) entry which is preliminary data.</text>
</comment>
<gene>
    <name evidence="1" type="ORF">THRCLA_10563</name>
</gene>
<dbReference type="PANTHER" id="PTHR46586:SF3">
    <property type="entry name" value="ANKYRIN REPEAT-CONTAINING PROTEIN"/>
    <property type="match status" value="1"/>
</dbReference>
<dbReference type="Pfam" id="PF13637">
    <property type="entry name" value="Ank_4"/>
    <property type="match status" value="1"/>
</dbReference>
<dbReference type="Gene3D" id="1.25.40.20">
    <property type="entry name" value="Ankyrin repeat-containing domain"/>
    <property type="match status" value="1"/>
</dbReference>
<dbReference type="Proteomes" id="UP000243217">
    <property type="component" value="Unassembled WGS sequence"/>
</dbReference>
<protein>
    <recommendedName>
        <fullName evidence="3">Ankyrin repeat</fullName>
    </recommendedName>
</protein>
<reference evidence="1 2" key="1">
    <citation type="journal article" date="2014" name="Genome Biol. Evol.">
        <title>The secreted proteins of Achlya hypogyna and Thraustotheca clavata identify the ancestral oomycete secretome and reveal gene acquisitions by horizontal gene transfer.</title>
        <authorList>
            <person name="Misner I."/>
            <person name="Blouin N."/>
            <person name="Leonard G."/>
            <person name="Richards T.A."/>
            <person name="Lane C.E."/>
        </authorList>
    </citation>
    <scope>NUCLEOTIDE SEQUENCE [LARGE SCALE GENOMIC DNA]</scope>
    <source>
        <strain evidence="1 2">ATCC 34112</strain>
    </source>
</reference>
<proteinExistence type="predicted"/>
<evidence type="ECO:0008006" key="3">
    <source>
        <dbReference type="Google" id="ProtNLM"/>
    </source>
</evidence>
<dbReference type="EMBL" id="JNBS01003551">
    <property type="protein sequence ID" value="OQR86222.1"/>
    <property type="molecule type" value="Genomic_DNA"/>
</dbReference>
<dbReference type="InterPro" id="IPR002110">
    <property type="entry name" value="Ankyrin_rpt"/>
</dbReference>
<keyword evidence="2" id="KW-1185">Reference proteome</keyword>
<sequence>MDKAAEFGYFDIVKYLHENRTEGCTTYAMDSAAKNGHLEIVKYLHENRTEGCTANVLWTFPSFEITKVLLKNRTECCTKKAMLDVARKDKLDIIKYFHEIRAEGCSSKVYDVATTCTESVVNYLKENCHACGSMCGDYFLQIMECDY</sequence>